<dbReference type="Pfam" id="PF00989">
    <property type="entry name" value="PAS"/>
    <property type="match status" value="1"/>
</dbReference>
<protein>
    <submittedName>
        <fullName evidence="7">PAS domain S-box/diguanylate cyclase (GGDEF) domain-containing protein</fullName>
    </submittedName>
</protein>
<evidence type="ECO:0000259" key="6">
    <source>
        <dbReference type="PROSITE" id="PS50887"/>
    </source>
</evidence>
<proteinExistence type="predicted"/>
<feature type="compositionally biased region" description="Basic and acidic residues" evidence="2">
    <location>
        <begin position="1"/>
        <end position="14"/>
    </location>
</feature>
<dbReference type="PROSITE" id="PS50112">
    <property type="entry name" value="PAS"/>
    <property type="match status" value="1"/>
</dbReference>
<keyword evidence="8" id="KW-1185">Reference proteome</keyword>
<dbReference type="InterPro" id="IPR013767">
    <property type="entry name" value="PAS_fold"/>
</dbReference>
<dbReference type="NCBIfam" id="TIGR00254">
    <property type="entry name" value="GGDEF"/>
    <property type="match status" value="1"/>
</dbReference>
<dbReference type="InterPro" id="IPR001633">
    <property type="entry name" value="EAL_dom"/>
</dbReference>
<dbReference type="SUPFAM" id="SSF141868">
    <property type="entry name" value="EAL domain-like"/>
    <property type="match status" value="1"/>
</dbReference>
<dbReference type="SMART" id="SM00086">
    <property type="entry name" value="PAC"/>
    <property type="match status" value="2"/>
</dbReference>
<feature type="coiled-coil region" evidence="1">
    <location>
        <begin position="65"/>
        <end position="92"/>
    </location>
</feature>
<dbReference type="InterPro" id="IPR035965">
    <property type="entry name" value="PAS-like_dom_sf"/>
</dbReference>
<dbReference type="SUPFAM" id="SSF55785">
    <property type="entry name" value="PYP-like sensor domain (PAS domain)"/>
    <property type="match status" value="2"/>
</dbReference>
<accession>L0H0W1</accession>
<evidence type="ECO:0000256" key="1">
    <source>
        <dbReference type="SAM" id="Coils"/>
    </source>
</evidence>
<dbReference type="eggNOG" id="COG2202">
    <property type="taxonomic scope" value="Bacteria"/>
</dbReference>
<evidence type="ECO:0000256" key="2">
    <source>
        <dbReference type="SAM" id="MobiDB-lite"/>
    </source>
</evidence>
<feature type="compositionally biased region" description="Low complexity" evidence="2">
    <location>
        <begin position="15"/>
        <end position="30"/>
    </location>
</feature>
<dbReference type="InterPro" id="IPR035919">
    <property type="entry name" value="EAL_sf"/>
</dbReference>
<feature type="domain" description="GGDEF" evidence="6">
    <location>
        <begin position="386"/>
        <end position="519"/>
    </location>
</feature>
<dbReference type="Gene3D" id="3.20.20.450">
    <property type="entry name" value="EAL domain"/>
    <property type="match status" value="1"/>
</dbReference>
<feature type="domain" description="PAC" evidence="4">
    <location>
        <begin position="300"/>
        <end position="354"/>
    </location>
</feature>
<dbReference type="InterPro" id="IPR000014">
    <property type="entry name" value="PAS"/>
</dbReference>
<dbReference type="GO" id="GO:0006355">
    <property type="term" value="P:regulation of DNA-templated transcription"/>
    <property type="evidence" value="ECO:0007669"/>
    <property type="project" value="InterPro"/>
</dbReference>
<dbReference type="InterPro" id="IPR029787">
    <property type="entry name" value="Nucleotide_cyclase"/>
</dbReference>
<feature type="domain" description="PAS" evidence="3">
    <location>
        <begin position="89"/>
        <end position="159"/>
    </location>
</feature>
<dbReference type="SMART" id="SM00052">
    <property type="entry name" value="EAL"/>
    <property type="match status" value="1"/>
</dbReference>
<gene>
    <name evidence="7" type="ORF">Thimo_2490</name>
</gene>
<feature type="domain" description="EAL" evidence="5">
    <location>
        <begin position="528"/>
        <end position="782"/>
    </location>
</feature>
<dbReference type="HOGENOM" id="CLU_000445_70_20_6"/>
<organism evidence="7 8">
    <name type="scientific">Thioflavicoccus mobilis 8321</name>
    <dbReference type="NCBI Taxonomy" id="765912"/>
    <lineage>
        <taxon>Bacteria</taxon>
        <taxon>Pseudomonadati</taxon>
        <taxon>Pseudomonadota</taxon>
        <taxon>Gammaproteobacteria</taxon>
        <taxon>Chromatiales</taxon>
        <taxon>Chromatiaceae</taxon>
        <taxon>Thioflavicoccus</taxon>
    </lineage>
</organism>
<dbReference type="PROSITE" id="PS50113">
    <property type="entry name" value="PAC"/>
    <property type="match status" value="1"/>
</dbReference>
<reference evidence="7 8" key="1">
    <citation type="submission" date="2011-09" db="EMBL/GenBank/DDBJ databases">
        <title>Complete sequence of chromosome of Thioflavicoccus mobilis 8321.</title>
        <authorList>
            <consortium name="US DOE Joint Genome Institute"/>
            <person name="Lucas S."/>
            <person name="Han J."/>
            <person name="Lapidus A."/>
            <person name="Cheng J.-F."/>
            <person name="Goodwin L."/>
            <person name="Pitluck S."/>
            <person name="Peters L."/>
            <person name="Ovchinnikova G."/>
            <person name="Lu M."/>
            <person name="Detter J.C."/>
            <person name="Han C."/>
            <person name="Tapia R."/>
            <person name="Land M."/>
            <person name="Hauser L."/>
            <person name="Kyrpides N."/>
            <person name="Ivanova N."/>
            <person name="Pagani I."/>
            <person name="Vogl K."/>
            <person name="Liu Z."/>
            <person name="Imhoff J."/>
            <person name="Thiel V."/>
            <person name="Frigaard N.-U."/>
            <person name="Bryant D."/>
            <person name="Woyke T."/>
        </authorList>
    </citation>
    <scope>NUCLEOTIDE SEQUENCE [LARGE SCALE GENOMIC DNA]</scope>
    <source>
        <strain evidence="7 8">8321</strain>
    </source>
</reference>
<dbReference type="PANTHER" id="PTHR44757:SF2">
    <property type="entry name" value="BIOFILM ARCHITECTURE MAINTENANCE PROTEIN MBAA"/>
    <property type="match status" value="1"/>
</dbReference>
<evidence type="ECO:0000259" key="4">
    <source>
        <dbReference type="PROSITE" id="PS50113"/>
    </source>
</evidence>
<dbReference type="InterPro" id="IPR000160">
    <property type="entry name" value="GGDEF_dom"/>
</dbReference>
<dbReference type="SMART" id="SM00091">
    <property type="entry name" value="PAS"/>
    <property type="match status" value="1"/>
</dbReference>
<dbReference type="Pfam" id="PF00563">
    <property type="entry name" value="EAL"/>
    <property type="match status" value="1"/>
</dbReference>
<evidence type="ECO:0000313" key="8">
    <source>
        <dbReference type="Proteomes" id="UP000010816"/>
    </source>
</evidence>
<evidence type="ECO:0000313" key="7">
    <source>
        <dbReference type="EMBL" id="AGA91219.1"/>
    </source>
</evidence>
<dbReference type="CDD" id="cd00130">
    <property type="entry name" value="PAS"/>
    <property type="match status" value="2"/>
</dbReference>
<dbReference type="SUPFAM" id="SSF55073">
    <property type="entry name" value="Nucleotide cyclase"/>
    <property type="match status" value="1"/>
</dbReference>
<feature type="region of interest" description="Disordered" evidence="2">
    <location>
        <begin position="1"/>
        <end position="30"/>
    </location>
</feature>
<dbReference type="SMART" id="SM00267">
    <property type="entry name" value="GGDEF"/>
    <property type="match status" value="1"/>
</dbReference>
<dbReference type="NCBIfam" id="TIGR00229">
    <property type="entry name" value="sensory_box"/>
    <property type="match status" value="1"/>
</dbReference>
<dbReference type="Pfam" id="PF00990">
    <property type="entry name" value="GGDEF"/>
    <property type="match status" value="1"/>
</dbReference>
<dbReference type="STRING" id="765912.Thimo_2490"/>
<dbReference type="PANTHER" id="PTHR44757">
    <property type="entry name" value="DIGUANYLATE CYCLASE DGCP"/>
    <property type="match status" value="1"/>
</dbReference>
<name>L0H0W1_9GAMM</name>
<dbReference type="Gene3D" id="3.30.70.270">
    <property type="match status" value="1"/>
</dbReference>
<dbReference type="CDD" id="cd01948">
    <property type="entry name" value="EAL"/>
    <property type="match status" value="1"/>
</dbReference>
<dbReference type="EMBL" id="CP003051">
    <property type="protein sequence ID" value="AGA91219.1"/>
    <property type="molecule type" value="Genomic_DNA"/>
</dbReference>
<evidence type="ECO:0000259" key="5">
    <source>
        <dbReference type="PROSITE" id="PS50883"/>
    </source>
</evidence>
<dbReference type="InterPro" id="IPR052155">
    <property type="entry name" value="Biofilm_reg_signaling"/>
</dbReference>
<dbReference type="Proteomes" id="UP000010816">
    <property type="component" value="Chromosome"/>
</dbReference>
<dbReference type="PROSITE" id="PS50883">
    <property type="entry name" value="EAL"/>
    <property type="match status" value="1"/>
</dbReference>
<dbReference type="AlphaFoldDB" id="L0H0W1"/>
<dbReference type="InterPro" id="IPR000700">
    <property type="entry name" value="PAS-assoc_C"/>
</dbReference>
<dbReference type="Gene3D" id="3.30.450.20">
    <property type="entry name" value="PAS domain"/>
    <property type="match status" value="2"/>
</dbReference>
<dbReference type="PATRIC" id="fig|765912.4.peg.2444"/>
<dbReference type="eggNOG" id="COG5001">
    <property type="taxonomic scope" value="Bacteria"/>
</dbReference>
<dbReference type="InterPro" id="IPR043128">
    <property type="entry name" value="Rev_trsase/Diguanyl_cyclase"/>
</dbReference>
<dbReference type="InterPro" id="IPR013655">
    <property type="entry name" value="PAS_fold_3"/>
</dbReference>
<evidence type="ECO:0000259" key="3">
    <source>
        <dbReference type="PROSITE" id="PS50112"/>
    </source>
</evidence>
<dbReference type="KEGG" id="tmb:Thimo_2490"/>
<dbReference type="CDD" id="cd01949">
    <property type="entry name" value="GGDEF"/>
    <property type="match status" value="1"/>
</dbReference>
<dbReference type="InterPro" id="IPR001610">
    <property type="entry name" value="PAC"/>
</dbReference>
<sequence>MAMTRDQAKQKWADGPRSGPSPDPSSAVDAATLRRRAEERLRATADLEPHAQSLDEETADLVHELRVHQIQLEMQNEELRLAQEALEVSQARYFSLYDLAPVGYLSLSEAGLIEEANLTMTNLLGTARDDLIHKPLTRFIAPPDQDTLYRCRQRLWSTEEPQTCELRLRRPDEGPASPIWVRLETSIRTESPDGRRLWLVTLSDITCLKEGERARRDALARLQLVAEIAEVTFWEWHPRTDEISPPPGFGPRSGPKSEPDSAQTTGEARQRLDDWLARLHPEDQERFRTDLARFVAAGNKPYELEYRRRCQDENYRWMLARLHPLAGDHSPLDRVLLVQQDITRRKESEDWAIRLAQHDPLTGLPSRSLLVQMAEHMLASARRSGGALAVLFFDLDRFKPVNDVHGHAVGDKLLQALAQRLRGAFRAEDLVARLGGDEFIAVSPNIHSSDDAAQVAGRAIAALAPAYRIDGLELHCLPSIGISLFPRDGDSIDELIQRADQAMYQAKRVGHGQFQFVTEALNHQARLAQELEDRLRQGLAHAEFQLVYQPVLDIRDGMIVGADALLRWPQAGGGDIAPKTFLPVAEASRLIHEIGHWVLREATRQQQAWCAEGLPPIPMAVNISARQLRHPAFLPEVAAAMQASGIDPAFLTLVLGGASLMQDVEAARRILDELKQLGVRLALDDLTLSGCGLGVLKALPLDQLKIKRDLVRCLGVVGYMPAMIDAVLCLGRALQLDVTAVGIETEAELEFFRQRDCYRVQGFHLGTPMAGDRFANWFRGRSALPPAGAR</sequence>
<keyword evidence="1" id="KW-0175">Coiled coil</keyword>
<dbReference type="Pfam" id="PF08447">
    <property type="entry name" value="PAS_3"/>
    <property type="match status" value="1"/>
</dbReference>
<feature type="region of interest" description="Disordered" evidence="2">
    <location>
        <begin position="239"/>
        <end position="268"/>
    </location>
</feature>
<dbReference type="PROSITE" id="PS50887">
    <property type="entry name" value="GGDEF"/>
    <property type="match status" value="1"/>
</dbReference>